<dbReference type="Proteomes" id="UP000318288">
    <property type="component" value="Unassembled WGS sequence"/>
</dbReference>
<protein>
    <submittedName>
        <fullName evidence="2">Uncharacterized protein</fullName>
    </submittedName>
</protein>
<reference evidence="2 3" key="1">
    <citation type="submission" date="2019-02" db="EMBL/GenBank/DDBJ databases">
        <title>Deep-cultivation of Planctomycetes and their phenomic and genomic characterization uncovers novel biology.</title>
        <authorList>
            <person name="Wiegand S."/>
            <person name="Jogler M."/>
            <person name="Boedeker C."/>
            <person name="Pinto D."/>
            <person name="Vollmers J."/>
            <person name="Rivas-Marin E."/>
            <person name="Kohn T."/>
            <person name="Peeters S.H."/>
            <person name="Heuer A."/>
            <person name="Rast P."/>
            <person name="Oberbeckmann S."/>
            <person name="Bunk B."/>
            <person name="Jeske O."/>
            <person name="Meyerdierks A."/>
            <person name="Storesund J.E."/>
            <person name="Kallscheuer N."/>
            <person name="Luecker S."/>
            <person name="Lage O.M."/>
            <person name="Pohl T."/>
            <person name="Merkel B.J."/>
            <person name="Hornburger P."/>
            <person name="Mueller R.-W."/>
            <person name="Bruemmer F."/>
            <person name="Labrenz M."/>
            <person name="Spormann A.M."/>
            <person name="Op Den Camp H."/>
            <person name="Overmann J."/>
            <person name="Amann R."/>
            <person name="Jetten M.S.M."/>
            <person name="Mascher T."/>
            <person name="Medema M.H."/>
            <person name="Devos D.P."/>
            <person name="Kaster A.-K."/>
            <person name="Ovreas L."/>
            <person name="Rohde M."/>
            <person name="Galperin M.Y."/>
            <person name="Jogler C."/>
        </authorList>
    </citation>
    <scope>NUCLEOTIDE SEQUENCE [LARGE SCALE GENOMIC DNA]</scope>
    <source>
        <strain evidence="2 3">Poly51</strain>
    </source>
</reference>
<gene>
    <name evidence="2" type="ORF">Poly51_38730</name>
</gene>
<keyword evidence="1" id="KW-0812">Transmembrane</keyword>
<comment type="caution">
    <text evidence="2">The sequence shown here is derived from an EMBL/GenBank/DDBJ whole genome shotgun (WGS) entry which is preliminary data.</text>
</comment>
<feature type="transmembrane region" description="Helical" evidence="1">
    <location>
        <begin position="12"/>
        <end position="30"/>
    </location>
</feature>
<evidence type="ECO:0000256" key="1">
    <source>
        <dbReference type="SAM" id="Phobius"/>
    </source>
</evidence>
<dbReference type="EMBL" id="SJPW01000005">
    <property type="protein sequence ID" value="TWU50581.1"/>
    <property type="molecule type" value="Genomic_DNA"/>
</dbReference>
<evidence type="ECO:0000313" key="3">
    <source>
        <dbReference type="Proteomes" id="UP000318288"/>
    </source>
</evidence>
<sequence length="119" mass="13342">MSIRPFSQSFLSWLVLFGFAIFEGIFRWFVLERHLSAMVAQPIGITMVLATGVILACQFLQRGWFPTGSIPLVGAGCLWVVNTVAFEFGFFHYAVGVPWETIVVNYNVTTGHLFRSVCC</sequence>
<proteinExistence type="predicted"/>
<dbReference type="AlphaFoldDB" id="A0A5C6ETC5"/>
<name>A0A5C6ETC5_9BACT</name>
<accession>A0A5C6ETC5</accession>
<keyword evidence="3" id="KW-1185">Reference proteome</keyword>
<keyword evidence="1" id="KW-1133">Transmembrane helix</keyword>
<organism evidence="2 3">
    <name type="scientific">Rubripirellula tenax</name>
    <dbReference type="NCBI Taxonomy" id="2528015"/>
    <lineage>
        <taxon>Bacteria</taxon>
        <taxon>Pseudomonadati</taxon>
        <taxon>Planctomycetota</taxon>
        <taxon>Planctomycetia</taxon>
        <taxon>Pirellulales</taxon>
        <taxon>Pirellulaceae</taxon>
        <taxon>Rubripirellula</taxon>
    </lineage>
</organism>
<feature type="transmembrane region" description="Helical" evidence="1">
    <location>
        <begin position="72"/>
        <end position="95"/>
    </location>
</feature>
<evidence type="ECO:0000313" key="2">
    <source>
        <dbReference type="EMBL" id="TWU50581.1"/>
    </source>
</evidence>
<dbReference type="OrthoDB" id="281451at2"/>
<dbReference type="RefSeq" id="WP_146459303.1">
    <property type="nucleotide sequence ID" value="NZ_SJPW01000005.1"/>
</dbReference>
<keyword evidence="1" id="KW-0472">Membrane</keyword>
<feature type="transmembrane region" description="Helical" evidence="1">
    <location>
        <begin position="42"/>
        <end position="60"/>
    </location>
</feature>